<feature type="region of interest" description="Disordered" evidence="1">
    <location>
        <begin position="18"/>
        <end position="50"/>
    </location>
</feature>
<sequence length="50" mass="5536">MERRFRISLPWPLRAAFGAQQAESSDQDAAGSADYNDDPDASGRSYDDLD</sequence>
<evidence type="ECO:0000313" key="2">
    <source>
        <dbReference type="EMBL" id="EMS54648.1"/>
    </source>
</evidence>
<feature type="compositionally biased region" description="Low complexity" evidence="1">
    <location>
        <begin position="18"/>
        <end position="34"/>
    </location>
</feature>
<organism evidence="2">
    <name type="scientific">Triticum urartu</name>
    <name type="common">Red wild einkorn</name>
    <name type="synonym">Crithodium urartu</name>
    <dbReference type="NCBI Taxonomy" id="4572"/>
    <lineage>
        <taxon>Eukaryota</taxon>
        <taxon>Viridiplantae</taxon>
        <taxon>Streptophyta</taxon>
        <taxon>Embryophyta</taxon>
        <taxon>Tracheophyta</taxon>
        <taxon>Spermatophyta</taxon>
        <taxon>Magnoliopsida</taxon>
        <taxon>Liliopsida</taxon>
        <taxon>Poales</taxon>
        <taxon>Poaceae</taxon>
        <taxon>BOP clade</taxon>
        <taxon>Pooideae</taxon>
        <taxon>Triticodae</taxon>
        <taxon>Triticeae</taxon>
        <taxon>Triticinae</taxon>
        <taxon>Triticum</taxon>
    </lineage>
</organism>
<accession>M7YV93</accession>
<evidence type="ECO:0000256" key="1">
    <source>
        <dbReference type="SAM" id="MobiDB-lite"/>
    </source>
</evidence>
<dbReference type="EMBL" id="KD179949">
    <property type="protein sequence ID" value="EMS54648.1"/>
    <property type="molecule type" value="Genomic_DNA"/>
</dbReference>
<dbReference type="STRING" id="4572.M7YV93"/>
<dbReference type="AlphaFoldDB" id="M7YV93"/>
<gene>
    <name evidence="2" type="ORF">TRIUR3_04704</name>
</gene>
<protein>
    <submittedName>
        <fullName evidence="2">Uncharacterized protein</fullName>
    </submittedName>
</protein>
<name>M7YV93_TRIUA</name>
<proteinExistence type="predicted"/>
<reference evidence="2" key="1">
    <citation type="journal article" date="2013" name="Nature">
        <title>Draft genome of the wheat A-genome progenitor Triticum urartu.</title>
        <authorList>
            <person name="Ling H.Q."/>
            <person name="Zhao S."/>
            <person name="Liu D."/>
            <person name="Wang J."/>
            <person name="Sun H."/>
            <person name="Zhang C."/>
            <person name="Fan H."/>
            <person name="Li D."/>
            <person name="Dong L."/>
            <person name="Tao Y."/>
            <person name="Gao C."/>
            <person name="Wu H."/>
            <person name="Li Y."/>
            <person name="Cui Y."/>
            <person name="Guo X."/>
            <person name="Zheng S."/>
            <person name="Wang B."/>
            <person name="Yu K."/>
            <person name="Liang Q."/>
            <person name="Yang W."/>
            <person name="Lou X."/>
            <person name="Chen J."/>
            <person name="Feng M."/>
            <person name="Jian J."/>
            <person name="Zhang X."/>
            <person name="Luo G."/>
            <person name="Jiang Y."/>
            <person name="Liu J."/>
            <person name="Wang Z."/>
            <person name="Sha Y."/>
            <person name="Zhang B."/>
            <person name="Wu H."/>
            <person name="Tang D."/>
            <person name="Shen Q."/>
            <person name="Xue P."/>
            <person name="Zou S."/>
            <person name="Wang X."/>
            <person name="Liu X."/>
            <person name="Wang F."/>
            <person name="Yang Y."/>
            <person name="An X."/>
            <person name="Dong Z."/>
            <person name="Zhang K."/>
            <person name="Zhang X."/>
            <person name="Luo M.C."/>
            <person name="Dvorak J."/>
            <person name="Tong Y."/>
            <person name="Wang J."/>
            <person name="Yang H."/>
            <person name="Li Z."/>
            <person name="Wang D."/>
            <person name="Zhang A."/>
            <person name="Wang J."/>
        </authorList>
    </citation>
    <scope>NUCLEOTIDE SEQUENCE</scope>
</reference>